<protein>
    <submittedName>
        <fullName evidence="1">Uncharacterized protein</fullName>
    </submittedName>
</protein>
<sequence length="8" mass="992">MKNALRIF</sequence>
<name>A0A2P2LNC7_RHIMU</name>
<dbReference type="EMBL" id="GGEC01038975">
    <property type="protein sequence ID" value="MBX19459.1"/>
    <property type="molecule type" value="Transcribed_RNA"/>
</dbReference>
<organism evidence="1">
    <name type="scientific">Rhizophora mucronata</name>
    <name type="common">Asiatic mangrove</name>
    <dbReference type="NCBI Taxonomy" id="61149"/>
    <lineage>
        <taxon>Eukaryota</taxon>
        <taxon>Viridiplantae</taxon>
        <taxon>Streptophyta</taxon>
        <taxon>Embryophyta</taxon>
        <taxon>Tracheophyta</taxon>
        <taxon>Spermatophyta</taxon>
        <taxon>Magnoliopsida</taxon>
        <taxon>eudicotyledons</taxon>
        <taxon>Gunneridae</taxon>
        <taxon>Pentapetalae</taxon>
        <taxon>rosids</taxon>
        <taxon>fabids</taxon>
        <taxon>Malpighiales</taxon>
        <taxon>Rhizophoraceae</taxon>
        <taxon>Rhizophora</taxon>
    </lineage>
</organism>
<evidence type="ECO:0000313" key="1">
    <source>
        <dbReference type="EMBL" id="MBX19459.1"/>
    </source>
</evidence>
<proteinExistence type="predicted"/>
<reference evidence="1" key="1">
    <citation type="submission" date="2018-02" db="EMBL/GenBank/DDBJ databases">
        <title>Rhizophora mucronata_Transcriptome.</title>
        <authorList>
            <person name="Meera S.P."/>
            <person name="Sreeshan A."/>
            <person name="Augustine A."/>
        </authorList>
    </citation>
    <scope>NUCLEOTIDE SEQUENCE</scope>
    <source>
        <tissue evidence="1">Leaf</tissue>
    </source>
</reference>
<accession>A0A2P2LNC7</accession>